<name>X1B9S6_9ZZZZ</name>
<dbReference type="AlphaFoldDB" id="X1B9S6"/>
<protein>
    <submittedName>
        <fullName evidence="1">Uncharacterized protein</fullName>
    </submittedName>
</protein>
<organism evidence="1">
    <name type="scientific">marine sediment metagenome</name>
    <dbReference type="NCBI Taxonomy" id="412755"/>
    <lineage>
        <taxon>unclassified sequences</taxon>
        <taxon>metagenomes</taxon>
        <taxon>ecological metagenomes</taxon>
    </lineage>
</organism>
<accession>X1B9S6</accession>
<feature type="non-terminal residue" evidence="1">
    <location>
        <position position="1"/>
    </location>
</feature>
<proteinExistence type="predicted"/>
<feature type="non-terminal residue" evidence="1">
    <location>
        <position position="316"/>
    </location>
</feature>
<sequence length="316" mass="35027">EKISASIIRVDSTLASETIDSANDYVALVTPMEAIRYNWNLIGNSENPTFNSKIDGTNQELTVNNYPQGSTPVTAMGFFGDLSYQIGSATITRLQTGVLSGQQQFRIIHEFYITPFFLSAQYTDLQNDIAPSYFLNAECLKFIYRIEAGLDLSNPNSFQFTETLDVTGNSGWFDESFSSGYTDYSVKSISYEDDVTTNSVPGIQLSTDKTRIKIVIENNITTPFLNNNTDFTANFSYLPEFESEYQQNGKTVIENFYFDRGFQTVGSAAVVTGDNFGTDQQVFETISASIVPLPVPANTQIEIELLVSLSAAMITD</sequence>
<gene>
    <name evidence="1" type="ORF">S01H4_29517</name>
</gene>
<evidence type="ECO:0000313" key="1">
    <source>
        <dbReference type="EMBL" id="GAG80888.1"/>
    </source>
</evidence>
<reference evidence="1" key="1">
    <citation type="journal article" date="2014" name="Front. Microbiol.">
        <title>High frequency of phylogenetically diverse reductive dehalogenase-homologous genes in deep subseafloor sedimentary metagenomes.</title>
        <authorList>
            <person name="Kawai M."/>
            <person name="Futagami T."/>
            <person name="Toyoda A."/>
            <person name="Takaki Y."/>
            <person name="Nishi S."/>
            <person name="Hori S."/>
            <person name="Arai W."/>
            <person name="Tsubouchi T."/>
            <person name="Morono Y."/>
            <person name="Uchiyama I."/>
            <person name="Ito T."/>
            <person name="Fujiyama A."/>
            <person name="Inagaki F."/>
            <person name="Takami H."/>
        </authorList>
    </citation>
    <scope>NUCLEOTIDE SEQUENCE</scope>
    <source>
        <strain evidence="1">Expedition CK06-06</strain>
    </source>
</reference>
<comment type="caution">
    <text evidence="1">The sequence shown here is derived from an EMBL/GenBank/DDBJ whole genome shotgun (WGS) entry which is preliminary data.</text>
</comment>
<dbReference type="EMBL" id="BART01015160">
    <property type="protein sequence ID" value="GAG80888.1"/>
    <property type="molecule type" value="Genomic_DNA"/>
</dbReference>